<keyword evidence="3" id="KW-0249">Electron transport</keyword>
<evidence type="ECO:0000256" key="5">
    <source>
        <dbReference type="ARBA" id="ARBA00023284"/>
    </source>
</evidence>
<dbReference type="EMBL" id="HBER01031415">
    <property type="protein sequence ID" value="CAD8540516.1"/>
    <property type="molecule type" value="Transcribed_RNA"/>
</dbReference>
<dbReference type="GO" id="GO:0015035">
    <property type="term" value="F:protein-disulfide reductase activity"/>
    <property type="evidence" value="ECO:0007669"/>
    <property type="project" value="TreeGrafter"/>
</dbReference>
<organism evidence="7">
    <name type="scientific">Calcidiscus leptoporus</name>
    <dbReference type="NCBI Taxonomy" id="127549"/>
    <lineage>
        <taxon>Eukaryota</taxon>
        <taxon>Haptista</taxon>
        <taxon>Haptophyta</taxon>
        <taxon>Prymnesiophyceae</taxon>
        <taxon>Coccolithales</taxon>
        <taxon>Calcidiscaceae</taxon>
        <taxon>Calcidiscus</taxon>
    </lineage>
</organism>
<dbReference type="PANTHER" id="PTHR46679">
    <property type="match status" value="1"/>
</dbReference>
<proteinExistence type="inferred from homology"/>
<dbReference type="AlphaFoldDB" id="A0A7S0J4D4"/>
<gene>
    <name evidence="7" type="ORF">CLEP1334_LOCUS15799</name>
</gene>
<name>A0A7S0J4D4_9EUKA</name>
<evidence type="ECO:0000256" key="3">
    <source>
        <dbReference type="ARBA" id="ARBA00022982"/>
    </source>
</evidence>
<evidence type="ECO:0000256" key="4">
    <source>
        <dbReference type="ARBA" id="ARBA00023157"/>
    </source>
</evidence>
<dbReference type="Gene3D" id="3.40.30.10">
    <property type="entry name" value="Glutaredoxin"/>
    <property type="match status" value="1"/>
</dbReference>
<evidence type="ECO:0000256" key="2">
    <source>
        <dbReference type="ARBA" id="ARBA00022448"/>
    </source>
</evidence>
<evidence type="ECO:0000259" key="6">
    <source>
        <dbReference type="Pfam" id="PF00462"/>
    </source>
</evidence>
<dbReference type="InterPro" id="IPR002109">
    <property type="entry name" value="Glutaredoxin"/>
</dbReference>
<keyword evidence="2" id="KW-0813">Transport</keyword>
<feature type="domain" description="Glutaredoxin" evidence="6">
    <location>
        <begin position="39"/>
        <end position="100"/>
    </location>
</feature>
<accession>A0A7S0J4D4</accession>
<keyword evidence="4" id="KW-1015">Disulfide bond</keyword>
<evidence type="ECO:0000313" key="7">
    <source>
        <dbReference type="EMBL" id="CAD8540516.1"/>
    </source>
</evidence>
<protein>
    <recommendedName>
        <fullName evidence="6">Glutaredoxin domain-containing protein</fullName>
    </recommendedName>
</protein>
<dbReference type="GO" id="GO:0005739">
    <property type="term" value="C:mitochondrion"/>
    <property type="evidence" value="ECO:0007669"/>
    <property type="project" value="TreeGrafter"/>
</dbReference>
<dbReference type="InterPro" id="IPR036249">
    <property type="entry name" value="Thioredoxin-like_sf"/>
</dbReference>
<dbReference type="SUPFAM" id="SSF52833">
    <property type="entry name" value="Thioredoxin-like"/>
    <property type="match status" value="1"/>
</dbReference>
<keyword evidence="5" id="KW-0676">Redox-active center</keyword>
<dbReference type="PANTHER" id="PTHR46679:SF1">
    <property type="entry name" value="GLUTAREDOXIN-2, MITOCHONDRIAL"/>
    <property type="match status" value="1"/>
</dbReference>
<evidence type="ECO:0000256" key="1">
    <source>
        <dbReference type="ARBA" id="ARBA00007787"/>
    </source>
</evidence>
<reference evidence="7" key="1">
    <citation type="submission" date="2021-01" db="EMBL/GenBank/DDBJ databases">
        <authorList>
            <person name="Corre E."/>
            <person name="Pelletier E."/>
            <person name="Niang G."/>
            <person name="Scheremetjew M."/>
            <person name="Finn R."/>
            <person name="Kale V."/>
            <person name="Holt S."/>
            <person name="Cochrane G."/>
            <person name="Meng A."/>
            <person name="Brown T."/>
            <person name="Cohen L."/>
        </authorList>
    </citation>
    <scope>NUCLEOTIDE SEQUENCE</scope>
    <source>
        <strain evidence="7">RCC1130</strain>
    </source>
</reference>
<comment type="similarity">
    <text evidence="1">Belongs to the glutaredoxin family.</text>
</comment>
<dbReference type="Pfam" id="PF00462">
    <property type="entry name" value="Glutaredoxin"/>
    <property type="match status" value="1"/>
</dbReference>
<sequence length="133" mass="14713">MRLRAVLVMGCIHNYRGDGTFSLASIAEELQQKITANKVVIFSSSSCPVSTRVKTAFEDLGLPYHAVELDQQLHGKKLRETLYRMTGTSKTPTVFVSGRYMKNVEAPLRSGELAHWVSSESVPMLVSGKLVVK</sequence>
<dbReference type="PROSITE" id="PS51354">
    <property type="entry name" value="GLUTAREDOXIN_2"/>
    <property type="match status" value="1"/>
</dbReference>